<dbReference type="Proteomes" id="UP001235269">
    <property type="component" value="Unassembled WGS sequence"/>
</dbReference>
<evidence type="ECO:0000256" key="1">
    <source>
        <dbReference type="ARBA" id="ARBA00022814"/>
    </source>
</evidence>
<keyword evidence="1" id="KW-0889">Transcription antitermination</keyword>
<dbReference type="RefSeq" id="WP_307158225.1">
    <property type="nucleotide sequence ID" value="NZ_JAUSWH010000006.1"/>
</dbReference>
<keyword evidence="2" id="KW-0805">Transcription regulation</keyword>
<dbReference type="InterPro" id="IPR006645">
    <property type="entry name" value="NGN-like_dom"/>
</dbReference>
<protein>
    <submittedName>
        <fullName evidence="5">Transcriptional antiterminator NusG</fullName>
    </submittedName>
</protein>
<sequence length="217" mass="24378">MQLRANEIELPVSDRGQERLARLTAEQQARKRWLSMASREVADQRPDQTQWLCLRVMTGREKAVENLLEAMNIEALVPTRKGKVHYRRGRTIPAADVPVLLGYVPVRCAVTGSAMAGLKTVEHVIGVLGTWEAPLMIEADFINRYREKARFGDFDYERQGMPVRRGQRVRIAEGPFATMSGEVVTECLSGVGDVVVEVEMMGRKIPVLMPIAFLSEL</sequence>
<dbReference type="PANTHER" id="PTHR30265">
    <property type="entry name" value="RHO-INTERACTING TRANSCRIPTION TERMINATION FACTOR NUSG"/>
    <property type="match status" value="1"/>
</dbReference>
<evidence type="ECO:0000313" key="6">
    <source>
        <dbReference type="Proteomes" id="UP001235269"/>
    </source>
</evidence>
<dbReference type="InterPro" id="IPR036735">
    <property type="entry name" value="NGN_dom_sf"/>
</dbReference>
<keyword evidence="6" id="KW-1185">Reference proteome</keyword>
<gene>
    <name evidence="5" type="ORF">QO005_002371</name>
</gene>
<evidence type="ECO:0000256" key="3">
    <source>
        <dbReference type="ARBA" id="ARBA00023163"/>
    </source>
</evidence>
<dbReference type="Pfam" id="PF02357">
    <property type="entry name" value="NusG"/>
    <property type="match status" value="1"/>
</dbReference>
<dbReference type="InterPro" id="IPR043425">
    <property type="entry name" value="NusG-like"/>
</dbReference>
<dbReference type="PANTHER" id="PTHR30265:SF4">
    <property type="entry name" value="KOW MOTIF FAMILY PROTEIN, EXPRESSED"/>
    <property type="match status" value="1"/>
</dbReference>
<evidence type="ECO:0000256" key="2">
    <source>
        <dbReference type="ARBA" id="ARBA00023015"/>
    </source>
</evidence>
<dbReference type="EMBL" id="JAUSWH010000006">
    <property type="protein sequence ID" value="MDQ0456031.1"/>
    <property type="molecule type" value="Genomic_DNA"/>
</dbReference>
<evidence type="ECO:0000259" key="4">
    <source>
        <dbReference type="Pfam" id="PF02357"/>
    </source>
</evidence>
<feature type="domain" description="NusG-like N-terminal" evidence="4">
    <location>
        <begin position="50"/>
        <end position="144"/>
    </location>
</feature>
<proteinExistence type="predicted"/>
<accession>A0ABU0ICR9</accession>
<dbReference type="Gene3D" id="2.30.30.30">
    <property type="match status" value="1"/>
</dbReference>
<dbReference type="SUPFAM" id="SSF50104">
    <property type="entry name" value="Translation proteins SH3-like domain"/>
    <property type="match status" value="1"/>
</dbReference>
<organism evidence="5 6">
    <name type="scientific">Rhizobium paknamense</name>
    <dbReference type="NCBI Taxonomy" id="1206817"/>
    <lineage>
        <taxon>Bacteria</taxon>
        <taxon>Pseudomonadati</taxon>
        <taxon>Pseudomonadota</taxon>
        <taxon>Alphaproteobacteria</taxon>
        <taxon>Hyphomicrobiales</taxon>
        <taxon>Rhizobiaceae</taxon>
        <taxon>Rhizobium/Agrobacterium group</taxon>
        <taxon>Rhizobium</taxon>
    </lineage>
</organism>
<keyword evidence="3" id="KW-0804">Transcription</keyword>
<dbReference type="InterPro" id="IPR014722">
    <property type="entry name" value="Rib_uL2_dom2"/>
</dbReference>
<dbReference type="CDD" id="cd08000">
    <property type="entry name" value="NGN"/>
    <property type="match status" value="1"/>
</dbReference>
<dbReference type="SUPFAM" id="SSF82679">
    <property type="entry name" value="N-utilization substance G protein NusG, N-terminal domain"/>
    <property type="match status" value="1"/>
</dbReference>
<evidence type="ECO:0000313" key="5">
    <source>
        <dbReference type="EMBL" id="MDQ0456031.1"/>
    </source>
</evidence>
<reference evidence="5 6" key="1">
    <citation type="submission" date="2023-07" db="EMBL/GenBank/DDBJ databases">
        <title>Genomic Encyclopedia of Type Strains, Phase IV (KMG-IV): sequencing the most valuable type-strain genomes for metagenomic binning, comparative biology and taxonomic classification.</title>
        <authorList>
            <person name="Goeker M."/>
        </authorList>
    </citation>
    <scope>NUCLEOTIDE SEQUENCE [LARGE SCALE GENOMIC DNA]</scope>
    <source>
        <strain evidence="5 6">DSM 100301</strain>
    </source>
</reference>
<dbReference type="InterPro" id="IPR008991">
    <property type="entry name" value="Translation_prot_SH3-like_sf"/>
</dbReference>
<comment type="caution">
    <text evidence="5">The sequence shown here is derived from an EMBL/GenBank/DDBJ whole genome shotgun (WGS) entry which is preliminary data.</text>
</comment>
<dbReference type="Gene3D" id="3.30.70.940">
    <property type="entry name" value="NusG, N-terminal domain"/>
    <property type="match status" value="1"/>
</dbReference>
<name>A0ABU0ICR9_9HYPH</name>